<name>A0A1F7JMC2_9BACT</name>
<dbReference type="InterPro" id="IPR016185">
    <property type="entry name" value="PreATP-grasp_dom_sf"/>
</dbReference>
<evidence type="ECO:0000256" key="4">
    <source>
        <dbReference type="ARBA" id="ARBA00022605"/>
    </source>
</evidence>
<keyword evidence="7 10" id="KW-0067">ATP-binding</keyword>
<keyword evidence="5" id="KW-0479">Metal-binding</keyword>
<evidence type="ECO:0000256" key="3">
    <source>
        <dbReference type="ARBA" id="ARBA00022598"/>
    </source>
</evidence>
<evidence type="ECO:0000256" key="1">
    <source>
        <dbReference type="ARBA" id="ARBA00001946"/>
    </source>
</evidence>
<keyword evidence="4" id="KW-0028">Amino-acid biosynthesis</keyword>
<dbReference type="AlphaFoldDB" id="A0A1F7JMC2"/>
<comment type="caution">
    <text evidence="12">The sequence shown here is derived from an EMBL/GenBank/DDBJ whole genome shotgun (WGS) entry which is preliminary data.</text>
</comment>
<dbReference type="GO" id="GO:0016879">
    <property type="term" value="F:ligase activity, forming carbon-nitrogen bonds"/>
    <property type="evidence" value="ECO:0007669"/>
    <property type="project" value="TreeGrafter"/>
</dbReference>
<accession>A0A1F7JMC2</accession>
<dbReference type="InterPro" id="IPR013651">
    <property type="entry name" value="ATP-grasp_RimK-type"/>
</dbReference>
<dbReference type="Pfam" id="PF22626">
    <property type="entry name" value="LysX_preATP_grasp"/>
    <property type="match status" value="1"/>
</dbReference>
<evidence type="ECO:0000256" key="5">
    <source>
        <dbReference type="ARBA" id="ARBA00022723"/>
    </source>
</evidence>
<dbReference type="InterPro" id="IPR011761">
    <property type="entry name" value="ATP-grasp"/>
</dbReference>
<dbReference type="Gene3D" id="3.30.1490.20">
    <property type="entry name" value="ATP-grasp fold, A domain"/>
    <property type="match status" value="1"/>
</dbReference>
<sequence length="282" mass="31260">MKIAMLHTTIRTDEKLLIKAAKSRNVNLECLDVRNMILDIDNDYDYDIVLERCISTTKGNYGTSFFESLNISVVNSSAVARVCQDKYLTSLALAKDQIPTPDFTMVFDLGAARTAIEQIGGFPVVIKPTIGSWGRLLSKVNDFDALETILEHKQVLGSPHHKAFYIQKYIEKKGADIRAFVINGKVICAILRRSDHWITNTARGAVAENFTVDKRLEIICRQASDAVGGGILAIDLMELNGGYTINEINHTMEFKNSETPTGVSISGAIIDYCLKIAKQNNL</sequence>
<dbReference type="FunFam" id="3.30.1490.20:FF:000025">
    <property type="entry name" value="Alpha-aminoadipate--LysW ligase LysX protein"/>
    <property type="match status" value="1"/>
</dbReference>
<evidence type="ECO:0000256" key="7">
    <source>
        <dbReference type="ARBA" id="ARBA00022840"/>
    </source>
</evidence>
<dbReference type="GO" id="GO:0005737">
    <property type="term" value="C:cytoplasm"/>
    <property type="evidence" value="ECO:0007669"/>
    <property type="project" value="TreeGrafter"/>
</dbReference>
<dbReference type="NCBIfam" id="TIGR02144">
    <property type="entry name" value="LysX_arch"/>
    <property type="match status" value="1"/>
</dbReference>
<evidence type="ECO:0000313" key="13">
    <source>
        <dbReference type="Proteomes" id="UP000176376"/>
    </source>
</evidence>
<keyword evidence="8" id="KW-0460">Magnesium</keyword>
<dbReference type="GO" id="GO:0046872">
    <property type="term" value="F:metal ion binding"/>
    <property type="evidence" value="ECO:0007669"/>
    <property type="project" value="UniProtKB-KW"/>
</dbReference>
<gene>
    <name evidence="12" type="ORF">A3J15_02240</name>
</gene>
<dbReference type="InterPro" id="IPR004666">
    <property type="entry name" value="Rp_bS6_RimK/Lys_biosynth_LsyX"/>
</dbReference>
<dbReference type="InterPro" id="IPR011870">
    <property type="entry name" value="LysX_arch"/>
</dbReference>
<evidence type="ECO:0000256" key="9">
    <source>
        <dbReference type="ARBA" id="ARBA00029440"/>
    </source>
</evidence>
<dbReference type="Gene3D" id="3.40.50.20">
    <property type="match status" value="1"/>
</dbReference>
<dbReference type="SUPFAM" id="SSF56059">
    <property type="entry name" value="Glutathione synthetase ATP-binding domain-like"/>
    <property type="match status" value="1"/>
</dbReference>
<evidence type="ECO:0000256" key="6">
    <source>
        <dbReference type="ARBA" id="ARBA00022741"/>
    </source>
</evidence>
<evidence type="ECO:0000256" key="2">
    <source>
        <dbReference type="ARBA" id="ARBA00006239"/>
    </source>
</evidence>
<dbReference type="STRING" id="1802074.A3J15_02240"/>
<dbReference type="PROSITE" id="PS50975">
    <property type="entry name" value="ATP_GRASP"/>
    <property type="match status" value="1"/>
</dbReference>
<protein>
    <submittedName>
        <fullName evidence="12">Lysine biosynthesis enzyme LysX</fullName>
    </submittedName>
</protein>
<reference evidence="12 13" key="1">
    <citation type="journal article" date="2016" name="Nat. Commun.">
        <title>Thousands of microbial genomes shed light on interconnected biogeochemical processes in an aquifer system.</title>
        <authorList>
            <person name="Anantharaman K."/>
            <person name="Brown C.T."/>
            <person name="Hug L.A."/>
            <person name="Sharon I."/>
            <person name="Castelle C.J."/>
            <person name="Probst A.J."/>
            <person name="Thomas B.C."/>
            <person name="Singh A."/>
            <person name="Wilkins M.J."/>
            <person name="Karaoz U."/>
            <person name="Brodie E.L."/>
            <person name="Williams K.H."/>
            <person name="Hubbard S.S."/>
            <person name="Banfield J.F."/>
        </authorList>
    </citation>
    <scope>NUCLEOTIDE SEQUENCE [LARGE SCALE GENOMIC DNA]</scope>
</reference>
<dbReference type="GO" id="GO:0009085">
    <property type="term" value="P:lysine biosynthetic process"/>
    <property type="evidence" value="ECO:0007669"/>
    <property type="project" value="InterPro"/>
</dbReference>
<dbReference type="InterPro" id="IPR013815">
    <property type="entry name" value="ATP_grasp_subdomain_1"/>
</dbReference>
<comment type="similarity">
    <text evidence="2">Belongs to the RimK family. LysX subfamily.</text>
</comment>
<dbReference type="NCBIfam" id="TIGR00768">
    <property type="entry name" value="rimK_fam"/>
    <property type="match status" value="1"/>
</dbReference>
<proteinExistence type="inferred from homology"/>
<dbReference type="Pfam" id="PF08443">
    <property type="entry name" value="RimK"/>
    <property type="match status" value="1"/>
</dbReference>
<dbReference type="Gene3D" id="3.30.470.20">
    <property type="entry name" value="ATP-grasp fold, B domain"/>
    <property type="match status" value="1"/>
</dbReference>
<dbReference type="GO" id="GO:0005524">
    <property type="term" value="F:ATP binding"/>
    <property type="evidence" value="ECO:0007669"/>
    <property type="project" value="UniProtKB-UniRule"/>
</dbReference>
<dbReference type="PANTHER" id="PTHR21621">
    <property type="entry name" value="RIBOSOMAL PROTEIN S6 MODIFICATION PROTEIN"/>
    <property type="match status" value="1"/>
</dbReference>
<dbReference type="Proteomes" id="UP000176376">
    <property type="component" value="Unassembled WGS sequence"/>
</dbReference>
<evidence type="ECO:0000256" key="10">
    <source>
        <dbReference type="PROSITE-ProRule" id="PRU00409"/>
    </source>
</evidence>
<keyword evidence="6 10" id="KW-0547">Nucleotide-binding</keyword>
<dbReference type="SUPFAM" id="SSF52440">
    <property type="entry name" value="PreATP-grasp domain"/>
    <property type="match status" value="1"/>
</dbReference>
<comment type="cofactor">
    <cofactor evidence="1">
        <name>Mg(2+)</name>
        <dbReference type="ChEBI" id="CHEBI:18420"/>
    </cofactor>
</comment>
<dbReference type="EMBL" id="MGAY01000025">
    <property type="protein sequence ID" value="OGK56737.1"/>
    <property type="molecule type" value="Genomic_DNA"/>
</dbReference>
<dbReference type="InterPro" id="IPR054562">
    <property type="entry name" value="LysX/ArgX_preATP_grasp"/>
</dbReference>
<keyword evidence="3" id="KW-0436">Ligase</keyword>
<organism evidence="12 13">
    <name type="scientific">Candidatus Roizmanbacteria bacterium RIFCSPLOWO2_02_FULL_38_10</name>
    <dbReference type="NCBI Taxonomy" id="1802074"/>
    <lineage>
        <taxon>Bacteria</taxon>
        <taxon>Candidatus Roizmaniibacteriota</taxon>
    </lineage>
</organism>
<evidence type="ECO:0000256" key="8">
    <source>
        <dbReference type="ARBA" id="ARBA00022842"/>
    </source>
</evidence>
<feature type="domain" description="ATP-grasp" evidence="11">
    <location>
        <begin position="90"/>
        <end position="274"/>
    </location>
</feature>
<evidence type="ECO:0000313" key="12">
    <source>
        <dbReference type="EMBL" id="OGK56737.1"/>
    </source>
</evidence>
<evidence type="ECO:0000259" key="11">
    <source>
        <dbReference type="PROSITE" id="PS50975"/>
    </source>
</evidence>
<comment type="pathway">
    <text evidence="9">Amino-acid biosynthesis.</text>
</comment>
<dbReference type="PANTHER" id="PTHR21621:SF0">
    <property type="entry name" value="BETA-CITRYLGLUTAMATE SYNTHASE B-RELATED"/>
    <property type="match status" value="1"/>
</dbReference>